<dbReference type="CDD" id="cd00082">
    <property type="entry name" value="HisKA"/>
    <property type="match status" value="1"/>
</dbReference>
<evidence type="ECO:0000256" key="10">
    <source>
        <dbReference type="ARBA" id="ARBA00023136"/>
    </source>
</evidence>
<feature type="transmembrane region" description="Helical" evidence="11">
    <location>
        <begin position="168"/>
        <end position="186"/>
    </location>
</feature>
<keyword evidence="15" id="KW-1185">Reference proteome</keyword>
<gene>
    <name evidence="14" type="ORF">SAMN05216177_10650</name>
</gene>
<dbReference type="InterPro" id="IPR005467">
    <property type="entry name" value="His_kinase_dom"/>
</dbReference>
<evidence type="ECO:0000256" key="5">
    <source>
        <dbReference type="ARBA" id="ARBA00022679"/>
    </source>
</evidence>
<dbReference type="SMART" id="SM00304">
    <property type="entry name" value="HAMP"/>
    <property type="match status" value="1"/>
</dbReference>
<evidence type="ECO:0000256" key="1">
    <source>
        <dbReference type="ARBA" id="ARBA00000085"/>
    </source>
</evidence>
<dbReference type="PRINTS" id="PR00344">
    <property type="entry name" value="BCTRLSENSOR"/>
</dbReference>
<dbReference type="Gene3D" id="1.10.287.130">
    <property type="match status" value="1"/>
</dbReference>
<keyword evidence="8 11" id="KW-1133">Transmembrane helix</keyword>
<dbReference type="InterPro" id="IPR036890">
    <property type="entry name" value="HATPase_C_sf"/>
</dbReference>
<evidence type="ECO:0000256" key="3">
    <source>
        <dbReference type="ARBA" id="ARBA00012438"/>
    </source>
</evidence>
<keyword evidence="4" id="KW-0597">Phosphoprotein</keyword>
<dbReference type="OrthoDB" id="9804645at2"/>
<keyword evidence="6 11" id="KW-0812">Transmembrane</keyword>
<evidence type="ECO:0000256" key="11">
    <source>
        <dbReference type="SAM" id="Phobius"/>
    </source>
</evidence>
<dbReference type="InterPro" id="IPR003661">
    <property type="entry name" value="HisK_dim/P_dom"/>
</dbReference>
<feature type="domain" description="HAMP" evidence="13">
    <location>
        <begin position="187"/>
        <end position="240"/>
    </location>
</feature>
<dbReference type="EMBL" id="FOXK01000006">
    <property type="protein sequence ID" value="SFP91119.1"/>
    <property type="molecule type" value="Genomic_DNA"/>
</dbReference>
<dbReference type="Pfam" id="PF00512">
    <property type="entry name" value="HisKA"/>
    <property type="match status" value="1"/>
</dbReference>
<evidence type="ECO:0000256" key="6">
    <source>
        <dbReference type="ARBA" id="ARBA00022692"/>
    </source>
</evidence>
<name>A0A1I5U751_9GAMM</name>
<evidence type="ECO:0000259" key="12">
    <source>
        <dbReference type="PROSITE" id="PS50109"/>
    </source>
</evidence>
<feature type="domain" description="Histidine kinase" evidence="12">
    <location>
        <begin position="248"/>
        <end position="452"/>
    </location>
</feature>
<dbReference type="InterPro" id="IPR003594">
    <property type="entry name" value="HATPase_dom"/>
</dbReference>
<dbReference type="PANTHER" id="PTHR45436:SF1">
    <property type="entry name" value="SENSOR PROTEIN QSEC"/>
    <property type="match status" value="1"/>
</dbReference>
<dbReference type="SMART" id="SM00387">
    <property type="entry name" value="HATPase_c"/>
    <property type="match status" value="1"/>
</dbReference>
<dbReference type="EC" id="2.7.13.3" evidence="3"/>
<keyword evidence="10 11" id="KW-0472">Membrane</keyword>
<reference evidence="15" key="1">
    <citation type="submission" date="2016-10" db="EMBL/GenBank/DDBJ databases">
        <authorList>
            <person name="Varghese N."/>
            <person name="Submissions S."/>
        </authorList>
    </citation>
    <scope>NUCLEOTIDE SEQUENCE [LARGE SCALE GENOMIC DNA]</scope>
    <source>
        <strain evidence="15">JCM 15604</strain>
    </source>
</reference>
<keyword evidence="7 14" id="KW-0418">Kinase</keyword>
<dbReference type="PROSITE" id="PS50885">
    <property type="entry name" value="HAMP"/>
    <property type="match status" value="1"/>
</dbReference>
<accession>A0A1I5U751</accession>
<dbReference type="Pfam" id="PF00672">
    <property type="entry name" value="HAMP"/>
    <property type="match status" value="1"/>
</dbReference>
<keyword evidence="5" id="KW-0808">Transferase</keyword>
<protein>
    <recommendedName>
        <fullName evidence="3">histidine kinase</fullName>
        <ecNumber evidence="3">2.7.13.3</ecNumber>
    </recommendedName>
</protein>
<comment type="catalytic activity">
    <reaction evidence="1">
        <text>ATP + protein L-histidine = ADP + protein N-phospho-L-histidine.</text>
        <dbReference type="EC" id="2.7.13.3"/>
    </reaction>
</comment>
<evidence type="ECO:0000256" key="7">
    <source>
        <dbReference type="ARBA" id="ARBA00022777"/>
    </source>
</evidence>
<dbReference type="SUPFAM" id="SSF55874">
    <property type="entry name" value="ATPase domain of HSP90 chaperone/DNA topoisomerase II/histidine kinase"/>
    <property type="match status" value="1"/>
</dbReference>
<dbReference type="GO" id="GO:0005886">
    <property type="term" value="C:plasma membrane"/>
    <property type="evidence" value="ECO:0007669"/>
    <property type="project" value="TreeGrafter"/>
</dbReference>
<evidence type="ECO:0000256" key="9">
    <source>
        <dbReference type="ARBA" id="ARBA00023012"/>
    </source>
</evidence>
<dbReference type="Proteomes" id="UP000182025">
    <property type="component" value="Unassembled WGS sequence"/>
</dbReference>
<dbReference type="InterPro" id="IPR036097">
    <property type="entry name" value="HisK_dim/P_sf"/>
</dbReference>
<dbReference type="CDD" id="cd06225">
    <property type="entry name" value="HAMP"/>
    <property type="match status" value="1"/>
</dbReference>
<keyword evidence="9" id="KW-0902">Two-component regulatory system</keyword>
<dbReference type="AlphaFoldDB" id="A0A1I5U751"/>
<sequence>MPAIADANLTGERTNPTRRSLRLRILVALLLVFALGFGNLAIHLYGTRDELRRTMLELQAHAVTEGIRDERDMSRLPLSYAGEPLGYTLYSAQGEVLWFSENLDRPSRLRTAMLEQGSRWWRWSPIGGRVINVPVRLPDGATLMVTRNDAKERGTIDRLLLERLRQSLLIMLPLGLLSVLLILWLLNWTLRPVRRAADLAASIGPGELNRRIPLTNLPVEIRPLAEAANRALDRLAEAFAGERRFVADAAHELRTPLTVLDLRMQEARESERPDWPALEGEMRQMRRLVGQLLELARQEGMAGTQQRGEQTSRVSRVIRESVASMLPLFEARDRELSVDVEDGLVCRGNHDELREVMLNVLENALLHGAGTVRVRGRKSAGNVVIEVCDQGEGVAQDQREAMFQRFSKGRQGSEGTGLGLAIVRRIVENSGGRVAFIDGQASTLSIVLPLTQPADAHQHRL</sequence>
<comment type="subcellular location">
    <subcellularLocation>
        <location evidence="2">Membrane</location>
    </subcellularLocation>
</comment>
<dbReference type="GO" id="GO:0000155">
    <property type="term" value="F:phosphorelay sensor kinase activity"/>
    <property type="evidence" value="ECO:0007669"/>
    <property type="project" value="InterPro"/>
</dbReference>
<dbReference type="InterPro" id="IPR003660">
    <property type="entry name" value="HAMP_dom"/>
</dbReference>
<dbReference type="Gene3D" id="3.30.565.10">
    <property type="entry name" value="Histidine kinase-like ATPase, C-terminal domain"/>
    <property type="match status" value="1"/>
</dbReference>
<dbReference type="SUPFAM" id="SSF47384">
    <property type="entry name" value="Homodimeric domain of signal transducing histidine kinase"/>
    <property type="match status" value="1"/>
</dbReference>
<proteinExistence type="predicted"/>
<feature type="transmembrane region" description="Helical" evidence="11">
    <location>
        <begin position="25"/>
        <end position="45"/>
    </location>
</feature>
<dbReference type="InterPro" id="IPR004358">
    <property type="entry name" value="Sig_transdc_His_kin-like_C"/>
</dbReference>
<evidence type="ECO:0000256" key="4">
    <source>
        <dbReference type="ARBA" id="ARBA00022553"/>
    </source>
</evidence>
<evidence type="ECO:0000313" key="15">
    <source>
        <dbReference type="Proteomes" id="UP000182025"/>
    </source>
</evidence>
<dbReference type="PANTHER" id="PTHR45436">
    <property type="entry name" value="SENSOR HISTIDINE KINASE YKOH"/>
    <property type="match status" value="1"/>
</dbReference>
<dbReference type="SMART" id="SM00388">
    <property type="entry name" value="HisKA"/>
    <property type="match status" value="1"/>
</dbReference>
<dbReference type="PROSITE" id="PS50109">
    <property type="entry name" value="HIS_KIN"/>
    <property type="match status" value="1"/>
</dbReference>
<evidence type="ECO:0000259" key="13">
    <source>
        <dbReference type="PROSITE" id="PS50885"/>
    </source>
</evidence>
<dbReference type="Pfam" id="PF02518">
    <property type="entry name" value="HATPase_c"/>
    <property type="match status" value="1"/>
</dbReference>
<dbReference type="InterPro" id="IPR050428">
    <property type="entry name" value="TCS_sensor_his_kinase"/>
</dbReference>
<organism evidence="14 15">
    <name type="scientific">Ectopseudomonas toyotomiensis</name>
    <dbReference type="NCBI Taxonomy" id="554344"/>
    <lineage>
        <taxon>Bacteria</taxon>
        <taxon>Pseudomonadati</taxon>
        <taxon>Pseudomonadota</taxon>
        <taxon>Gammaproteobacteria</taxon>
        <taxon>Pseudomonadales</taxon>
        <taxon>Pseudomonadaceae</taxon>
        <taxon>Ectopseudomonas</taxon>
    </lineage>
</organism>
<evidence type="ECO:0000256" key="2">
    <source>
        <dbReference type="ARBA" id="ARBA00004370"/>
    </source>
</evidence>
<evidence type="ECO:0000313" key="14">
    <source>
        <dbReference type="EMBL" id="SFP91119.1"/>
    </source>
</evidence>
<evidence type="ECO:0000256" key="8">
    <source>
        <dbReference type="ARBA" id="ARBA00022989"/>
    </source>
</evidence>